<dbReference type="Pfam" id="PF11804">
    <property type="entry name" value="DUF3325"/>
    <property type="match status" value="1"/>
</dbReference>
<comment type="caution">
    <text evidence="2">The sequence shown here is derived from an EMBL/GenBank/DDBJ whole genome shotgun (WGS) entry which is preliminary data.</text>
</comment>
<dbReference type="Proteomes" id="UP000265411">
    <property type="component" value="Unassembled WGS sequence"/>
</dbReference>
<gene>
    <name evidence="2" type="ORF">ASB58_01645</name>
</gene>
<sequence>MTPLNIGVFLLSLAGFVTLAAGMSKHAKHLLRRELPPAVSRLLRALGWLLLAAALAIGIKQWHADVGLVTWLGWLTVAGLLLVFYLPHWPWQPVTKAAKPRSEKPYTPAPRSGRQVALGALLLAAPLVLFTWQLIITPERPLLRDDALHGQIGPWTFSLAEQDKHAPEIVALGVPLKTFVIRFCDACQRDIRQASLKIRQPHNTSAPGNAFGGRGTEKRVEIPIPRAASIQDGLWLTVEGNDGSVHQQRFAIERLSPALARFIEEQP</sequence>
<organism evidence="2 3">
    <name type="scientific">Pseudomonas abyssi</name>
    <dbReference type="NCBI Taxonomy" id="170540"/>
    <lineage>
        <taxon>Bacteria</taxon>
        <taxon>Pseudomonadati</taxon>
        <taxon>Pseudomonadota</taxon>
        <taxon>Gammaproteobacteria</taxon>
        <taxon>Pseudomonadales</taxon>
        <taxon>Pseudomonadaceae</taxon>
        <taxon>Pseudomonas</taxon>
    </lineage>
</organism>
<dbReference type="InterPro" id="IPR021762">
    <property type="entry name" value="DUF3325"/>
</dbReference>
<accession>A0A395R7K8</accession>
<feature type="transmembrane region" description="Helical" evidence="1">
    <location>
        <begin position="68"/>
        <end position="86"/>
    </location>
</feature>
<keyword evidence="1" id="KW-0812">Transmembrane</keyword>
<dbReference type="RefSeq" id="WP_181977846.1">
    <property type="nucleotide sequence ID" value="NZ_LMAZ01000001.1"/>
</dbReference>
<protein>
    <recommendedName>
        <fullName evidence="4">DUF3325 domain-containing protein</fullName>
    </recommendedName>
</protein>
<proteinExistence type="predicted"/>
<reference evidence="2 3" key="1">
    <citation type="journal article" date="2018" name="Syst. Appl. Microbiol.">
        <title>Pseudomonas gallaeciensis sp. nov., isolated from crude-oil-contaminated intertidal sand samples after the Prestige oil spill.</title>
        <authorList>
            <person name="Mulet M."/>
            <person name="Sanchez D."/>
            <person name="Rodriguez A.C."/>
            <person name="Nogales B."/>
            <person name="Bosch R."/>
            <person name="Busquets A."/>
            <person name="Gomila M."/>
            <person name="Lalucat J."/>
            <person name="Garcia-Valdes E."/>
        </authorList>
    </citation>
    <scope>NUCLEOTIDE SEQUENCE [LARGE SCALE GENOMIC DNA]</scope>
    <source>
        <strain evidence="2 3">V113</strain>
    </source>
</reference>
<dbReference type="AlphaFoldDB" id="A0A395R7K8"/>
<evidence type="ECO:0000313" key="3">
    <source>
        <dbReference type="Proteomes" id="UP000265411"/>
    </source>
</evidence>
<dbReference type="EMBL" id="LMAZ01000001">
    <property type="protein sequence ID" value="RGP56108.1"/>
    <property type="molecule type" value="Genomic_DNA"/>
</dbReference>
<name>A0A395R7K8_9PSED</name>
<feature type="transmembrane region" description="Helical" evidence="1">
    <location>
        <begin position="116"/>
        <end position="135"/>
    </location>
</feature>
<evidence type="ECO:0000256" key="1">
    <source>
        <dbReference type="SAM" id="Phobius"/>
    </source>
</evidence>
<keyword evidence="1" id="KW-0472">Membrane</keyword>
<keyword evidence="3" id="KW-1185">Reference proteome</keyword>
<keyword evidence="1" id="KW-1133">Transmembrane helix</keyword>
<feature type="transmembrane region" description="Helical" evidence="1">
    <location>
        <begin position="6"/>
        <end position="24"/>
    </location>
</feature>
<feature type="transmembrane region" description="Helical" evidence="1">
    <location>
        <begin position="45"/>
        <end position="62"/>
    </location>
</feature>
<evidence type="ECO:0008006" key="4">
    <source>
        <dbReference type="Google" id="ProtNLM"/>
    </source>
</evidence>
<evidence type="ECO:0000313" key="2">
    <source>
        <dbReference type="EMBL" id="RGP56108.1"/>
    </source>
</evidence>